<dbReference type="SUPFAM" id="SSF53474">
    <property type="entry name" value="alpha/beta-Hydrolases"/>
    <property type="match status" value="1"/>
</dbReference>
<evidence type="ECO:0000256" key="3">
    <source>
        <dbReference type="ARBA" id="ARBA00022723"/>
    </source>
</evidence>
<keyword evidence="7" id="KW-1015">Disulfide bond</keyword>
<dbReference type="RefSeq" id="WP_161814065.1">
    <property type="nucleotide sequence ID" value="NZ_BLJN01000004.1"/>
</dbReference>
<keyword evidence="6" id="KW-0106">Calcium</keyword>
<evidence type="ECO:0000313" key="10">
    <source>
        <dbReference type="Proteomes" id="UP000445000"/>
    </source>
</evidence>
<evidence type="ECO:0000256" key="2">
    <source>
        <dbReference type="ARBA" id="ARBA00022487"/>
    </source>
</evidence>
<dbReference type="Proteomes" id="UP000445000">
    <property type="component" value="Unassembled WGS sequence"/>
</dbReference>
<dbReference type="GO" id="GO:0052689">
    <property type="term" value="F:carboxylic ester hydrolase activity"/>
    <property type="evidence" value="ECO:0007669"/>
    <property type="project" value="UniProtKB-KW"/>
</dbReference>
<evidence type="ECO:0000256" key="7">
    <source>
        <dbReference type="ARBA" id="ARBA00023157"/>
    </source>
</evidence>
<evidence type="ECO:0000256" key="8">
    <source>
        <dbReference type="SAM" id="SignalP"/>
    </source>
</evidence>
<evidence type="ECO:0000256" key="4">
    <source>
        <dbReference type="ARBA" id="ARBA00022729"/>
    </source>
</evidence>
<reference evidence="10" key="1">
    <citation type="submission" date="2020-01" db="EMBL/GenBank/DDBJ databases">
        <title>'Steroidobacter agaridevorans' sp. nov., agar-degrading bacteria isolated from rhizosphere soils.</title>
        <authorList>
            <person name="Ikenaga M."/>
            <person name="Kataoka M."/>
            <person name="Murouchi A."/>
            <person name="Katsuragi S."/>
            <person name="Sakai M."/>
        </authorList>
    </citation>
    <scope>NUCLEOTIDE SEQUENCE [LARGE SCALE GENOMIC DNA]</scope>
    <source>
        <strain evidence="10">YU21-B</strain>
    </source>
</reference>
<dbReference type="AlphaFoldDB" id="A0A829YG49"/>
<dbReference type="Pfam" id="PF07519">
    <property type="entry name" value="Tannase"/>
    <property type="match status" value="1"/>
</dbReference>
<evidence type="ECO:0000256" key="5">
    <source>
        <dbReference type="ARBA" id="ARBA00022801"/>
    </source>
</evidence>
<keyword evidence="10" id="KW-1185">Reference proteome</keyword>
<keyword evidence="4 8" id="KW-0732">Signal</keyword>
<dbReference type="Gene3D" id="3.40.50.1820">
    <property type="entry name" value="alpha/beta hydrolase"/>
    <property type="match status" value="1"/>
</dbReference>
<protein>
    <submittedName>
        <fullName evidence="9">Feruloyl esterase</fullName>
    </submittedName>
</protein>
<gene>
    <name evidence="9" type="ORF">GCM10011487_44150</name>
</gene>
<feature type="signal peptide" evidence="8">
    <location>
        <begin position="1"/>
        <end position="27"/>
    </location>
</feature>
<comment type="caution">
    <text evidence="9">The sequence shown here is derived from an EMBL/GenBank/DDBJ whole genome shotgun (WGS) entry which is preliminary data.</text>
</comment>
<evidence type="ECO:0000256" key="1">
    <source>
        <dbReference type="ARBA" id="ARBA00006249"/>
    </source>
</evidence>
<keyword evidence="5" id="KW-0378">Hydrolase</keyword>
<keyword evidence="2" id="KW-0719">Serine esterase</keyword>
<proteinExistence type="inferred from homology"/>
<dbReference type="EMBL" id="BLJN01000004">
    <property type="protein sequence ID" value="GFE82415.1"/>
    <property type="molecule type" value="Genomic_DNA"/>
</dbReference>
<organism evidence="9 10">
    <name type="scientific">Steroidobacter agaridevorans</name>
    <dbReference type="NCBI Taxonomy" id="2695856"/>
    <lineage>
        <taxon>Bacteria</taxon>
        <taxon>Pseudomonadati</taxon>
        <taxon>Pseudomonadota</taxon>
        <taxon>Gammaproteobacteria</taxon>
        <taxon>Steroidobacterales</taxon>
        <taxon>Steroidobacteraceae</taxon>
        <taxon>Steroidobacter</taxon>
    </lineage>
</organism>
<name>A0A829YG49_9GAMM</name>
<dbReference type="PANTHER" id="PTHR33938:SF15">
    <property type="entry name" value="FERULOYL ESTERASE B-RELATED"/>
    <property type="match status" value="1"/>
</dbReference>
<evidence type="ECO:0000256" key="6">
    <source>
        <dbReference type="ARBA" id="ARBA00022837"/>
    </source>
</evidence>
<feature type="chain" id="PRO_5032489620" evidence="8">
    <location>
        <begin position="28"/>
        <end position="539"/>
    </location>
</feature>
<dbReference type="PANTHER" id="PTHR33938">
    <property type="entry name" value="FERULOYL ESTERASE B-RELATED"/>
    <property type="match status" value="1"/>
</dbReference>
<dbReference type="InterPro" id="IPR011118">
    <property type="entry name" value="Tannase/feruloyl_esterase"/>
</dbReference>
<keyword evidence="3" id="KW-0479">Metal-binding</keyword>
<sequence>MKRLLAPAFAVWAGLCVCQSISWVAEAASKSAPTVSSPAGEKQCEALAGTRVGSGFIEQAEWVERGNSLISLKQRIMFMLALKRLSLGLEAMADHCHVIAKVRPAPGSEITVGVWLPQPWNGKLLGVGGGGFNGGLTVASFLVSEPLAQGYASVATDAGHDDTESAKFGYDSVEQLKDYGYRANHVGAEVAKALIASYYKSPIKRAYFHGCSNGGRDALMLARRFPEDYDGIISGAPAADFTNLMSRFVWNQRAIDAAPKLRDKIKLVGDAVMAKCDALDGLEDNLLENPLKCSFDPAELQCKNGDGPDCLNAAEVSSLRKIYSGPRLTDGTQIYPGMPVGGEAIEKNWTAWLFDLPPMGPETFRWMVHRDPTWEIGRFDLVRDTALANERLGPIVNSNDPDLSAFMSRGGKLLMYHGWNDAAIPAGATLDYFAALRGKLGPVADQQARLFMIPGMMHCGEGPGASQFDKLTVLDRWVESGTAPERIIATEYDPPAGLIVLPGAKKLGTRPLCAWPGTAHYNGTGSTDDAVNFVCRGPN</sequence>
<dbReference type="InterPro" id="IPR029058">
    <property type="entry name" value="AB_hydrolase_fold"/>
</dbReference>
<evidence type="ECO:0000313" key="9">
    <source>
        <dbReference type="EMBL" id="GFE82415.1"/>
    </source>
</evidence>
<dbReference type="GO" id="GO:0046872">
    <property type="term" value="F:metal ion binding"/>
    <property type="evidence" value="ECO:0007669"/>
    <property type="project" value="UniProtKB-KW"/>
</dbReference>
<accession>A0A829YG49</accession>
<comment type="similarity">
    <text evidence="1">Belongs to the tannase family.</text>
</comment>